<dbReference type="AlphaFoldDB" id="A0ABD0LGP4"/>
<evidence type="ECO:0000313" key="2">
    <source>
        <dbReference type="Proteomes" id="UP001519460"/>
    </source>
</evidence>
<dbReference type="Proteomes" id="UP001519460">
    <property type="component" value="Unassembled WGS sequence"/>
</dbReference>
<keyword evidence="2" id="KW-1185">Reference proteome</keyword>
<evidence type="ECO:0000313" key="1">
    <source>
        <dbReference type="EMBL" id="KAK7498535.1"/>
    </source>
</evidence>
<gene>
    <name evidence="1" type="ORF">BaRGS_00010195</name>
</gene>
<accession>A0ABD0LGP4</accession>
<sequence length="114" mass="13070">MRCARRKDTNLFEEDLRDLFGRSQHGKTDRQGLFFLAEEKSHKERTKMRPRINIRPRFRVRENVTLAQIVLACWGDIGDPSSLLVQSVCVGGTEVCPRSVQRLTRGSVPAFGRI</sequence>
<organism evidence="1 2">
    <name type="scientific">Batillaria attramentaria</name>
    <dbReference type="NCBI Taxonomy" id="370345"/>
    <lineage>
        <taxon>Eukaryota</taxon>
        <taxon>Metazoa</taxon>
        <taxon>Spiralia</taxon>
        <taxon>Lophotrochozoa</taxon>
        <taxon>Mollusca</taxon>
        <taxon>Gastropoda</taxon>
        <taxon>Caenogastropoda</taxon>
        <taxon>Sorbeoconcha</taxon>
        <taxon>Cerithioidea</taxon>
        <taxon>Batillariidae</taxon>
        <taxon>Batillaria</taxon>
    </lineage>
</organism>
<name>A0ABD0LGP4_9CAEN</name>
<reference evidence="1 2" key="1">
    <citation type="journal article" date="2023" name="Sci. Data">
        <title>Genome assembly of the Korean intertidal mud-creeper Batillaria attramentaria.</title>
        <authorList>
            <person name="Patra A.K."/>
            <person name="Ho P.T."/>
            <person name="Jun S."/>
            <person name="Lee S.J."/>
            <person name="Kim Y."/>
            <person name="Won Y.J."/>
        </authorList>
    </citation>
    <scope>NUCLEOTIDE SEQUENCE [LARGE SCALE GENOMIC DNA]</scope>
    <source>
        <strain evidence="1">Wonlab-2016</strain>
    </source>
</reference>
<proteinExistence type="predicted"/>
<dbReference type="EMBL" id="JACVVK020000050">
    <property type="protein sequence ID" value="KAK7498535.1"/>
    <property type="molecule type" value="Genomic_DNA"/>
</dbReference>
<comment type="caution">
    <text evidence="1">The sequence shown here is derived from an EMBL/GenBank/DDBJ whole genome shotgun (WGS) entry which is preliminary data.</text>
</comment>
<protein>
    <submittedName>
        <fullName evidence="1">Uncharacterized protein</fullName>
    </submittedName>
</protein>